<organism evidence="2 3">
    <name type="scientific">Fusarium flagelliforme</name>
    <dbReference type="NCBI Taxonomy" id="2675880"/>
    <lineage>
        <taxon>Eukaryota</taxon>
        <taxon>Fungi</taxon>
        <taxon>Dikarya</taxon>
        <taxon>Ascomycota</taxon>
        <taxon>Pezizomycotina</taxon>
        <taxon>Sordariomycetes</taxon>
        <taxon>Hypocreomycetidae</taxon>
        <taxon>Hypocreales</taxon>
        <taxon>Nectriaceae</taxon>
        <taxon>Fusarium</taxon>
        <taxon>Fusarium incarnatum-equiseti species complex</taxon>
    </lineage>
</organism>
<evidence type="ECO:0000313" key="3">
    <source>
        <dbReference type="Proteomes" id="UP000265631"/>
    </source>
</evidence>
<comment type="caution">
    <text evidence="2">The sequence shown here is derived from an EMBL/GenBank/DDBJ whole genome shotgun (WGS) entry which is preliminary data.</text>
</comment>
<sequence>MSFPGDTLPSPRPLPPISLHPGASLIIFNHLNTVQQDIITDIKAMTAQVHSRLFDLEEREKRAGKRSIGVQTDEIPPKCFLRGASPVITEPVDLTGLCSGYESEFKSQPESGVGDFMGSSDVPSCSLGLIPPAPQPEPTLFIANSYGRPPSEVDIGRLEASNGFNAIVKEEDETADEAKNTQSERGASLYGPDRRAIQISSPLSDSSEFLWVGSPPHNESMTYRVMMEEAYPYEYDDGTLASFM</sequence>
<protein>
    <submittedName>
        <fullName evidence="2">Uncharacterized protein</fullName>
    </submittedName>
</protein>
<name>A0A395M822_9HYPO</name>
<evidence type="ECO:0000256" key="1">
    <source>
        <dbReference type="SAM" id="MobiDB-lite"/>
    </source>
</evidence>
<accession>A0A395M822</accession>
<dbReference type="AlphaFoldDB" id="A0A395M822"/>
<dbReference type="EMBL" id="PXXK01000467">
    <property type="protein sequence ID" value="RFN44018.1"/>
    <property type="molecule type" value="Genomic_DNA"/>
</dbReference>
<proteinExistence type="predicted"/>
<dbReference type="OrthoDB" id="5100142at2759"/>
<reference evidence="2 3" key="1">
    <citation type="journal article" date="2018" name="PLoS Pathog.">
        <title>Evolution of structural diversity of trichothecenes, a family of toxins produced by plant pathogenic and entomopathogenic fungi.</title>
        <authorList>
            <person name="Proctor R.H."/>
            <person name="McCormick S.P."/>
            <person name="Kim H.S."/>
            <person name="Cardoza R.E."/>
            <person name="Stanley A.M."/>
            <person name="Lindo L."/>
            <person name="Kelly A."/>
            <person name="Brown D.W."/>
            <person name="Lee T."/>
            <person name="Vaughan M.M."/>
            <person name="Alexander N.J."/>
            <person name="Busman M."/>
            <person name="Gutierrez S."/>
        </authorList>
    </citation>
    <scope>NUCLEOTIDE SEQUENCE [LARGE SCALE GENOMIC DNA]</scope>
    <source>
        <strain evidence="2 3">NRRL 13405</strain>
    </source>
</reference>
<gene>
    <name evidence="2" type="ORF">FIE12Z_11723</name>
</gene>
<dbReference type="Proteomes" id="UP000265631">
    <property type="component" value="Unassembled WGS sequence"/>
</dbReference>
<keyword evidence="3" id="KW-1185">Reference proteome</keyword>
<feature type="region of interest" description="Disordered" evidence="1">
    <location>
        <begin position="172"/>
        <end position="193"/>
    </location>
</feature>
<evidence type="ECO:0000313" key="2">
    <source>
        <dbReference type="EMBL" id="RFN44018.1"/>
    </source>
</evidence>